<name>A0ABY5X841_ERWPY</name>
<proteinExistence type="predicted"/>
<evidence type="ECO:0000313" key="1">
    <source>
        <dbReference type="EMBL" id="UWS33517.1"/>
    </source>
</evidence>
<sequence>MPQLVFDEFFFITSPTELLVDMKEQSRSEAEAMAITDIRHRTIELPGYAQQMTRQFADEFHPLTQPEETLTRRGYVRRARKSTSFFPEPISLRAGYTAPLFRWGANVSGFPAAPTGCRKEVYSPFSDPFQGIILVSVLSRRK</sequence>
<evidence type="ECO:0000313" key="2">
    <source>
        <dbReference type="Proteomes" id="UP001058553"/>
    </source>
</evidence>
<accession>A0ABY5X841</accession>
<dbReference type="RefSeq" id="WP_148217846.1">
    <property type="nucleotide sequence ID" value="NZ_CP023567.1"/>
</dbReference>
<keyword evidence="2" id="KW-1185">Reference proteome</keyword>
<dbReference type="EMBL" id="CP103445">
    <property type="protein sequence ID" value="UWS33517.1"/>
    <property type="molecule type" value="Genomic_DNA"/>
</dbReference>
<organism evidence="1 2">
    <name type="scientific">Erwinia pyrifoliae</name>
    <dbReference type="NCBI Taxonomy" id="79967"/>
    <lineage>
        <taxon>Bacteria</taxon>
        <taxon>Pseudomonadati</taxon>
        <taxon>Pseudomonadota</taxon>
        <taxon>Gammaproteobacteria</taxon>
        <taxon>Enterobacterales</taxon>
        <taxon>Erwiniaceae</taxon>
        <taxon>Erwinia</taxon>
    </lineage>
</organism>
<dbReference type="Proteomes" id="UP001058553">
    <property type="component" value="Chromosome"/>
</dbReference>
<protein>
    <submittedName>
        <fullName evidence="1">Uncharacterized protein</fullName>
    </submittedName>
</protein>
<reference evidence="1" key="1">
    <citation type="submission" date="2022-07" db="EMBL/GenBank/DDBJ databases">
        <title>Genetic diversity of Erwinia pyrifoliae.</title>
        <authorList>
            <person name="Park D.S."/>
            <person name="Ham H."/>
        </authorList>
    </citation>
    <scope>NUCLEOTIDE SEQUENCE</scope>
    <source>
        <strain evidence="1">CP201486</strain>
    </source>
</reference>
<dbReference type="GeneID" id="92238915"/>
<gene>
    <name evidence="1" type="ORF">NYP84_18455</name>
</gene>